<comment type="caution">
    <text evidence="7">The sequence shown here is derived from an EMBL/GenBank/DDBJ whole genome shotgun (WGS) entry which is preliminary data.</text>
</comment>
<proteinExistence type="inferred from homology"/>
<comment type="cofactor">
    <cofactor evidence="1">
        <name>Zn(2+)</name>
        <dbReference type="ChEBI" id="CHEBI:29105"/>
    </cofactor>
</comment>
<evidence type="ECO:0000256" key="4">
    <source>
        <dbReference type="ARBA" id="ARBA00022833"/>
    </source>
</evidence>
<evidence type="ECO:0000313" key="7">
    <source>
        <dbReference type="EMBL" id="RWQ92930.1"/>
    </source>
</evidence>
<dbReference type="AlphaFoldDB" id="A0A443HMD6"/>
<dbReference type="GO" id="GO:0008270">
    <property type="term" value="F:zinc ion binding"/>
    <property type="evidence" value="ECO:0007669"/>
    <property type="project" value="InterPro"/>
</dbReference>
<dbReference type="GO" id="GO:0016702">
    <property type="term" value="F:oxidoreductase activity, acting on single donors with incorporation of molecular oxygen, incorporation of two atoms of oxygen"/>
    <property type="evidence" value="ECO:0007669"/>
    <property type="project" value="UniProtKB-ARBA"/>
</dbReference>
<evidence type="ECO:0000256" key="5">
    <source>
        <dbReference type="ARBA" id="ARBA00023002"/>
    </source>
</evidence>
<keyword evidence="8" id="KW-1185">Reference proteome</keyword>
<dbReference type="VEuPathDB" id="FungiDB:C8Q69DRAFT_436658"/>
<dbReference type="Proteomes" id="UP000283841">
    <property type="component" value="Unassembled WGS sequence"/>
</dbReference>
<name>A0A443HMD6_BYSSP</name>
<dbReference type="PANTHER" id="PTHR30096">
    <property type="entry name" value="4,5-DOPA DIOXYGENASE EXTRADIOL-LIKE PROTEIN"/>
    <property type="match status" value="1"/>
</dbReference>
<dbReference type="CDD" id="cd07363">
    <property type="entry name" value="45_DOPA_Dioxygenase"/>
    <property type="match status" value="1"/>
</dbReference>
<dbReference type="PANTHER" id="PTHR30096:SF0">
    <property type="entry name" value="4,5-DOPA DIOXYGENASE EXTRADIOL-LIKE PROTEIN"/>
    <property type="match status" value="1"/>
</dbReference>
<dbReference type="GO" id="GO:0008198">
    <property type="term" value="F:ferrous iron binding"/>
    <property type="evidence" value="ECO:0007669"/>
    <property type="project" value="InterPro"/>
</dbReference>
<sequence length="287" mass="32087">MPSLEKVSRAPAIFISHGAGPFPLLNEDHEPWRKIMQGLAHLLENAKGIILFTAHWETYQPHVSGCDDARLFYDYADMEEVKSFIPKEAYTIRYNGRGDSALATRISEQLRGVGFEPVIDNSRGWDHGVFVPMSILRPSGDIPIVQMSVLKRDNEHQSTNANILLGQAVESFRDEGYVILGSGATAHNFEEAIKVYLSDDRNPKVSAENEQFAEFLRLTASCSDPHRRREKLSMWREAPGSFIAHAPGSSEHLMPFMVVAGSGGHDTGKRMNVWELAGEPTAFYVWS</sequence>
<dbReference type="Pfam" id="PF02900">
    <property type="entry name" value="LigB"/>
    <property type="match status" value="1"/>
</dbReference>
<gene>
    <name evidence="7" type="ORF">C8Q69DRAFT_436658</name>
</gene>
<dbReference type="InterPro" id="IPR014436">
    <property type="entry name" value="Extradiol_dOase_DODA"/>
</dbReference>
<evidence type="ECO:0000313" key="8">
    <source>
        <dbReference type="Proteomes" id="UP000283841"/>
    </source>
</evidence>
<dbReference type="InterPro" id="IPR004183">
    <property type="entry name" value="Xdiol_dOase_suB"/>
</dbReference>
<keyword evidence="7" id="KW-0223">Dioxygenase</keyword>
<dbReference type="Gene3D" id="3.40.830.10">
    <property type="entry name" value="LigB-like"/>
    <property type="match status" value="1"/>
</dbReference>
<dbReference type="STRING" id="264951.A0A443HMD6"/>
<dbReference type="PIRSF" id="PIRSF006157">
    <property type="entry name" value="Doxgns_DODA"/>
    <property type="match status" value="1"/>
</dbReference>
<dbReference type="EMBL" id="RCNU01000011">
    <property type="protein sequence ID" value="RWQ92930.1"/>
    <property type="molecule type" value="Genomic_DNA"/>
</dbReference>
<keyword evidence="4" id="KW-0862">Zinc</keyword>
<keyword evidence="5" id="KW-0560">Oxidoreductase</keyword>
<dbReference type="GeneID" id="39597845"/>
<protein>
    <submittedName>
        <fullName evidence="7">Extradiol ring-cleavage dioxygenase, class III enzyme, subunit B</fullName>
    </submittedName>
</protein>
<feature type="domain" description="Extradiol ring-cleavage dioxygenase class III enzyme subunit B" evidence="6">
    <location>
        <begin position="12"/>
        <end position="266"/>
    </location>
</feature>
<comment type="similarity">
    <text evidence="2">Belongs to the DODA-type extradiol aromatic ring-opening dioxygenase family.</text>
</comment>
<organism evidence="7 8">
    <name type="scientific">Byssochlamys spectabilis</name>
    <name type="common">Paecilomyces variotii</name>
    <dbReference type="NCBI Taxonomy" id="264951"/>
    <lineage>
        <taxon>Eukaryota</taxon>
        <taxon>Fungi</taxon>
        <taxon>Dikarya</taxon>
        <taxon>Ascomycota</taxon>
        <taxon>Pezizomycotina</taxon>
        <taxon>Eurotiomycetes</taxon>
        <taxon>Eurotiomycetidae</taxon>
        <taxon>Eurotiales</taxon>
        <taxon>Thermoascaceae</taxon>
        <taxon>Paecilomyces</taxon>
    </lineage>
</organism>
<dbReference type="RefSeq" id="XP_028482575.1">
    <property type="nucleotide sequence ID" value="XM_028628568.1"/>
</dbReference>
<evidence type="ECO:0000256" key="3">
    <source>
        <dbReference type="ARBA" id="ARBA00022723"/>
    </source>
</evidence>
<accession>A0A443HMD6</accession>
<evidence type="ECO:0000256" key="1">
    <source>
        <dbReference type="ARBA" id="ARBA00001947"/>
    </source>
</evidence>
<keyword evidence="3" id="KW-0479">Metal-binding</keyword>
<evidence type="ECO:0000259" key="6">
    <source>
        <dbReference type="Pfam" id="PF02900"/>
    </source>
</evidence>
<evidence type="ECO:0000256" key="2">
    <source>
        <dbReference type="ARBA" id="ARBA00007581"/>
    </source>
</evidence>
<dbReference type="SUPFAM" id="SSF53213">
    <property type="entry name" value="LigB-like"/>
    <property type="match status" value="1"/>
</dbReference>
<reference evidence="7 8" key="1">
    <citation type="journal article" date="2018" name="Front. Microbiol.">
        <title>Genomic and genetic insights into a cosmopolitan fungus, Paecilomyces variotii (Eurotiales).</title>
        <authorList>
            <person name="Urquhart A.S."/>
            <person name="Mondo S.J."/>
            <person name="Makela M.R."/>
            <person name="Hane J.K."/>
            <person name="Wiebenga A."/>
            <person name="He G."/>
            <person name="Mihaltcheva S."/>
            <person name="Pangilinan J."/>
            <person name="Lipzen A."/>
            <person name="Barry K."/>
            <person name="de Vries R.P."/>
            <person name="Grigoriev I.V."/>
            <person name="Idnurm A."/>
        </authorList>
    </citation>
    <scope>NUCLEOTIDE SEQUENCE [LARGE SCALE GENOMIC DNA]</scope>
    <source>
        <strain evidence="7 8">CBS 101075</strain>
    </source>
</reference>